<dbReference type="InterPro" id="IPR011944">
    <property type="entry name" value="Steroid_delta5-4_isomerase"/>
</dbReference>
<name>M1TQT1_9CORY</name>
<evidence type="ECO:0000259" key="1">
    <source>
        <dbReference type="Pfam" id="PF12680"/>
    </source>
</evidence>
<gene>
    <name evidence="2" type="ORF">H924_06235</name>
</gene>
<dbReference type="InterPro" id="IPR032710">
    <property type="entry name" value="NTF2-like_dom_sf"/>
</dbReference>
<dbReference type="STRING" id="1121353.H924_06235"/>
<accession>M1TQT1</accession>
<dbReference type="Proteomes" id="UP000011760">
    <property type="component" value="Chromosome"/>
</dbReference>
<dbReference type="HOGENOM" id="CLU_129336_0_1_11"/>
<dbReference type="Gene3D" id="3.10.450.50">
    <property type="match status" value="1"/>
</dbReference>
<evidence type="ECO:0000313" key="2">
    <source>
        <dbReference type="EMBL" id="AGG66691.1"/>
    </source>
</evidence>
<evidence type="ECO:0000313" key="3">
    <source>
        <dbReference type="Proteomes" id="UP000011760"/>
    </source>
</evidence>
<dbReference type="eggNOG" id="COG4319">
    <property type="taxonomic scope" value="Bacteria"/>
</dbReference>
<protein>
    <recommendedName>
        <fullName evidence="1">SnoaL-like domain-containing protein</fullName>
    </recommendedName>
</protein>
<dbReference type="EMBL" id="CP004354">
    <property type="protein sequence ID" value="AGG66691.1"/>
    <property type="molecule type" value="Genomic_DNA"/>
</dbReference>
<dbReference type="KEGG" id="ccn:H924_06235"/>
<dbReference type="RefSeq" id="WP_015651122.1">
    <property type="nucleotide sequence ID" value="NC_020506.1"/>
</dbReference>
<dbReference type="NCBIfam" id="TIGR02246">
    <property type="entry name" value="SgcJ/EcaC family oxidoreductase"/>
    <property type="match status" value="1"/>
</dbReference>
<proteinExistence type="predicted"/>
<reference evidence="2 3" key="1">
    <citation type="submission" date="2013-02" db="EMBL/GenBank/DDBJ databases">
        <title>The complete genome sequence of Corynebacterium callunae DSM 20147.</title>
        <authorList>
            <person name="Ruckert C."/>
            <person name="Albersmeier A."/>
            <person name="Kalinowski J."/>
        </authorList>
    </citation>
    <scope>NUCLEOTIDE SEQUENCE [LARGE SCALE GENOMIC DNA]</scope>
    <source>
        <strain evidence="2 3">DSM 20147</strain>
    </source>
</reference>
<sequence length="163" mass="18029">MINSPAQVAENFVAAWNKANADEIAELFSEDADFVNVVGLWWNSRKQIRDAHAYGFDRMFPDTVMTLNKVTTRLLGVDVAVVHAAWTMEGQITPQGERAGVRTGVFSFTLSRQDDASWICVSAHNTDKVPGKQTHIASADTLTPASYVRKLPRKSPPENSHES</sequence>
<dbReference type="SUPFAM" id="SSF54427">
    <property type="entry name" value="NTF2-like"/>
    <property type="match status" value="1"/>
</dbReference>
<dbReference type="InterPro" id="IPR037401">
    <property type="entry name" value="SnoaL-like"/>
</dbReference>
<feature type="domain" description="SnoaL-like" evidence="1">
    <location>
        <begin position="10"/>
        <end position="110"/>
    </location>
</feature>
<dbReference type="PATRIC" id="fig|1121353.3.peg.1273"/>
<dbReference type="Pfam" id="PF12680">
    <property type="entry name" value="SnoaL_2"/>
    <property type="match status" value="1"/>
</dbReference>
<dbReference type="OrthoDB" id="582586at2"/>
<organism evidence="2 3">
    <name type="scientific">Corynebacterium callunae DSM 20147</name>
    <dbReference type="NCBI Taxonomy" id="1121353"/>
    <lineage>
        <taxon>Bacteria</taxon>
        <taxon>Bacillati</taxon>
        <taxon>Actinomycetota</taxon>
        <taxon>Actinomycetes</taxon>
        <taxon>Mycobacteriales</taxon>
        <taxon>Corynebacteriaceae</taxon>
        <taxon>Corynebacterium</taxon>
    </lineage>
</organism>
<dbReference type="AlphaFoldDB" id="M1TQT1"/>
<keyword evidence="3" id="KW-1185">Reference proteome</keyword>